<protein>
    <recommendedName>
        <fullName evidence="3">N-acetyltransferase</fullName>
    </recommendedName>
</protein>
<organism evidence="1 2">
    <name type="scientific">Vibrio penaeicida</name>
    <dbReference type="NCBI Taxonomy" id="104609"/>
    <lineage>
        <taxon>Bacteria</taxon>
        <taxon>Pseudomonadati</taxon>
        <taxon>Pseudomonadota</taxon>
        <taxon>Gammaproteobacteria</taxon>
        <taxon>Vibrionales</taxon>
        <taxon>Vibrionaceae</taxon>
        <taxon>Vibrio</taxon>
    </lineage>
</organism>
<evidence type="ECO:0008006" key="3">
    <source>
        <dbReference type="Google" id="ProtNLM"/>
    </source>
</evidence>
<reference evidence="2" key="1">
    <citation type="journal article" date="2019" name="Int. J. Syst. Evol. Microbiol.">
        <title>The Global Catalogue of Microorganisms (GCM) 10K type strain sequencing project: providing services to taxonomists for standard genome sequencing and annotation.</title>
        <authorList>
            <consortium name="The Broad Institute Genomics Platform"/>
            <consortium name="The Broad Institute Genome Sequencing Center for Infectious Disease"/>
            <person name="Wu L."/>
            <person name="Ma J."/>
        </authorList>
    </citation>
    <scope>NUCLEOTIDE SEQUENCE [LARGE SCALE GENOMIC DNA]</scope>
    <source>
        <strain evidence="2">NBRC 15640</strain>
    </source>
</reference>
<gene>
    <name evidence="1" type="ORF">GCM10007932_16720</name>
</gene>
<evidence type="ECO:0000313" key="1">
    <source>
        <dbReference type="EMBL" id="GLQ72312.1"/>
    </source>
</evidence>
<sequence length="290" mass="34184">MLEFEISDIKEEHYKLLADFYGRDLGGEAFFKWKHFLDPNYQKERNRKGIYYKSLSSCLGIFMSKVYEYQFNERHFVINLMGDLGISKSVKSSRVLIDFFQHAHLDGVDLEICYSDDRKIKTYKKIFEKYFTDSTQVIPFVELVLTSSHIESYQFFDPYDISTYSLSNNLGREKNRQAIEYTKLHPLYDDIHYVEKDGMYAIIGVNDECAEILDMSGTSDRHFEWSINVAMNFHSRCKILTPKPRISKVIEITKSDVKSKKPINMLIGFHNTTIPTFDPENTWVCRIDRR</sequence>
<proteinExistence type="predicted"/>
<accession>A0AAV5NPY0</accession>
<name>A0AAV5NPY0_9VIBR</name>
<dbReference type="RefSeq" id="WP_126608784.1">
    <property type="nucleotide sequence ID" value="NZ_AP025145.1"/>
</dbReference>
<keyword evidence="2" id="KW-1185">Reference proteome</keyword>
<dbReference type="AlphaFoldDB" id="A0AAV5NPY0"/>
<dbReference type="Proteomes" id="UP001156690">
    <property type="component" value="Unassembled WGS sequence"/>
</dbReference>
<evidence type="ECO:0000313" key="2">
    <source>
        <dbReference type="Proteomes" id="UP001156690"/>
    </source>
</evidence>
<comment type="caution">
    <text evidence="1">The sequence shown here is derived from an EMBL/GenBank/DDBJ whole genome shotgun (WGS) entry which is preliminary data.</text>
</comment>
<dbReference type="EMBL" id="BSNX01000013">
    <property type="protein sequence ID" value="GLQ72312.1"/>
    <property type="molecule type" value="Genomic_DNA"/>
</dbReference>